<organism evidence="2 3">
    <name type="scientific">Myxococcus llanfairpwllgwyngyllgogerychwyrndrobwllllantysiliogogogochensis</name>
    <dbReference type="NCBI Taxonomy" id="2590453"/>
    <lineage>
        <taxon>Bacteria</taxon>
        <taxon>Pseudomonadati</taxon>
        <taxon>Myxococcota</taxon>
        <taxon>Myxococcia</taxon>
        <taxon>Myxococcales</taxon>
        <taxon>Cystobacterineae</taxon>
        <taxon>Myxococcaceae</taxon>
        <taxon>Myxococcus</taxon>
    </lineage>
</organism>
<sequence length="695" mass="70933">MRRARTLLRQTAVSLGMGVLTLAPGARGELPEHYTLQLQARTNMLGNASGAYNLKPGNLLAGSLQVPVVSDGRVAFRLSITPEGPNAIWWGSDAAGHHRYLLPDLGEDARASDPGFNSAGLVAFAVTGASAVTSNGIYLLRTEAPNDVRIIREPLGASDWSSLALNDSGQLGFRANFNFVGRGYVVLTPQGAGWTTTYLAKEKTLDDTSPYEFLYSPAFNDLGQMAGVGDVAPGGSEYYQELRVFSADGTSRLIAQSRGRDAGSPIYRFASVQPAFDNLGRVAFIATARVGAGPNLTTVFLWDGAELRVVAQNGQGGIKEVEFFPPDMNDEGLIVFRAIDSNSRRAVWVSDGRTLKRVVSEHDIVDSDQGPARVDQETPSNPVFAGSVSISPRGDVSVVAGLAPPENDQEEWGTAIFVAQAYFAPPADGGVDAGPGEEPDAGCDGGECPGEGDSGTPSCDGGECPSEGDSGTPSCDGGECPGEGDSGTPRCDGGECPGEGDSGTPSCDGGECPGEGDSGTPRCDGGECPSEGDSGTPSCDGGECPGEGDSGTPSCDGGECPGQEDSGTPSCDGGECPGQEDSGTPSCDGGECPGQEDSGTPSCDGGECPGEGDSGTSSCDGGECPGQEDSGTPRCDGGRCPSGQDGGAVDAGGAGPRPDSGGCGCQSTPSSVLLPWMFLGLAWFGARRRRGPRGH</sequence>
<keyword evidence="3" id="KW-1185">Reference proteome</keyword>
<feature type="compositionally biased region" description="Gly residues" evidence="1">
    <location>
        <begin position="644"/>
        <end position="655"/>
    </location>
</feature>
<dbReference type="AlphaFoldDB" id="A0A540X1T0"/>
<dbReference type="InterPro" id="IPR017756">
    <property type="entry name" value="TM_Gly-Cys-Arg_CS"/>
</dbReference>
<feature type="region of interest" description="Disordered" evidence="1">
    <location>
        <begin position="428"/>
        <end position="495"/>
    </location>
</feature>
<feature type="region of interest" description="Disordered" evidence="1">
    <location>
        <begin position="587"/>
        <end position="665"/>
    </location>
</feature>
<evidence type="ECO:0000256" key="1">
    <source>
        <dbReference type="SAM" id="MobiDB-lite"/>
    </source>
</evidence>
<dbReference type="NCBIfam" id="TIGR03382">
    <property type="entry name" value="GC_trans_RRR"/>
    <property type="match status" value="1"/>
</dbReference>
<dbReference type="RefSeq" id="WP_141643128.1">
    <property type="nucleotide sequence ID" value="NZ_VIFM01000049.1"/>
</dbReference>
<dbReference type="NCBIfam" id="NF045523">
    <property type="entry name" value="MXAN_5453_fam"/>
    <property type="match status" value="1"/>
</dbReference>
<evidence type="ECO:0000313" key="2">
    <source>
        <dbReference type="EMBL" id="TQF15173.1"/>
    </source>
</evidence>
<reference evidence="2 3" key="1">
    <citation type="submission" date="2019-06" db="EMBL/GenBank/DDBJ databases">
        <authorList>
            <person name="Livingstone P."/>
            <person name="Whitworth D."/>
        </authorList>
    </citation>
    <scope>NUCLEOTIDE SEQUENCE [LARGE SCALE GENOMIC DNA]</scope>
    <source>
        <strain evidence="2 3">AM401</strain>
    </source>
</reference>
<dbReference type="Pfam" id="PF24251">
    <property type="entry name" value="DUF7453"/>
    <property type="match status" value="1"/>
</dbReference>
<dbReference type="OrthoDB" id="5505473at2"/>
<dbReference type="Proteomes" id="UP000315369">
    <property type="component" value="Unassembled WGS sequence"/>
</dbReference>
<name>A0A540X1T0_9BACT</name>
<evidence type="ECO:0000313" key="3">
    <source>
        <dbReference type="Proteomes" id="UP000315369"/>
    </source>
</evidence>
<protein>
    <submittedName>
        <fullName evidence="2">Uncharacterized protein</fullName>
    </submittedName>
</protein>
<dbReference type="InterPro" id="IPR055876">
    <property type="entry name" value="DUF7453"/>
</dbReference>
<feature type="region of interest" description="Disordered" evidence="1">
    <location>
        <begin position="367"/>
        <end position="389"/>
    </location>
</feature>
<gene>
    <name evidence="2" type="ORF">FJV41_14830</name>
</gene>
<proteinExistence type="predicted"/>
<feature type="compositionally biased region" description="Gly residues" evidence="1">
    <location>
        <begin position="443"/>
        <end position="453"/>
    </location>
</feature>
<accession>A0A540X1T0</accession>
<feature type="region of interest" description="Disordered" evidence="1">
    <location>
        <begin position="523"/>
        <end position="545"/>
    </location>
</feature>
<dbReference type="NCBIfam" id="TIGR03901">
    <property type="entry name" value="MYXO-CTERM"/>
    <property type="match status" value="1"/>
</dbReference>
<dbReference type="EMBL" id="VIFM01000049">
    <property type="protein sequence ID" value="TQF15173.1"/>
    <property type="molecule type" value="Genomic_DNA"/>
</dbReference>
<comment type="caution">
    <text evidence="2">The sequence shown here is derived from an EMBL/GenBank/DDBJ whole genome shotgun (WGS) entry which is preliminary data.</text>
</comment>
<dbReference type="InterPro" id="IPR024038">
    <property type="entry name" value="MYXO-CTERM"/>
</dbReference>